<comment type="caution">
    <text evidence="2">The sequence shown here is derived from an EMBL/GenBank/DDBJ whole genome shotgun (WGS) entry which is preliminary data.</text>
</comment>
<feature type="region of interest" description="Disordered" evidence="1">
    <location>
        <begin position="298"/>
        <end position="323"/>
    </location>
</feature>
<dbReference type="EMBL" id="JAXCGZ010013332">
    <property type="protein sequence ID" value="KAK7072820.1"/>
    <property type="molecule type" value="Genomic_DNA"/>
</dbReference>
<evidence type="ECO:0000313" key="2">
    <source>
        <dbReference type="EMBL" id="KAK7072820.1"/>
    </source>
</evidence>
<name>A0AAN9A581_HALRR</name>
<organism evidence="2 3">
    <name type="scientific">Halocaridina rubra</name>
    <name type="common">Hawaiian red shrimp</name>
    <dbReference type="NCBI Taxonomy" id="373956"/>
    <lineage>
        <taxon>Eukaryota</taxon>
        <taxon>Metazoa</taxon>
        <taxon>Ecdysozoa</taxon>
        <taxon>Arthropoda</taxon>
        <taxon>Crustacea</taxon>
        <taxon>Multicrustacea</taxon>
        <taxon>Malacostraca</taxon>
        <taxon>Eumalacostraca</taxon>
        <taxon>Eucarida</taxon>
        <taxon>Decapoda</taxon>
        <taxon>Pleocyemata</taxon>
        <taxon>Caridea</taxon>
        <taxon>Atyoidea</taxon>
        <taxon>Atyidae</taxon>
        <taxon>Halocaridina</taxon>
    </lineage>
</organism>
<evidence type="ECO:0000256" key="1">
    <source>
        <dbReference type="SAM" id="MobiDB-lite"/>
    </source>
</evidence>
<proteinExistence type="predicted"/>
<dbReference type="Proteomes" id="UP001381693">
    <property type="component" value="Unassembled WGS sequence"/>
</dbReference>
<evidence type="ECO:0000313" key="3">
    <source>
        <dbReference type="Proteomes" id="UP001381693"/>
    </source>
</evidence>
<keyword evidence="3" id="KW-1185">Reference proteome</keyword>
<accession>A0AAN9A581</accession>
<gene>
    <name evidence="2" type="ORF">SK128_022958</name>
</gene>
<dbReference type="AlphaFoldDB" id="A0AAN9A581"/>
<protein>
    <submittedName>
        <fullName evidence="2">Uncharacterized protein</fullName>
    </submittedName>
</protein>
<sequence>MKSSFYLFLLLSILVYHHLRIPFFILTWFTETVMGMFTNIFSGGSSTNASSTVPSTTVTTSASTTLAPINSSSNVTVTTSASCLPGVATSSSVSVLPTANEPEDKSTKQGQICIANTVLHSFGTMVVCSTFHFDAVNICFSRKYYVVCFLYRRAEVRLMISETVMGFLGSLFSSKQTSHTVGVSQVHSNTDYLKETELDLEHKLFTDGVKDTKSVDNTTKASIVKEENDIQTNPIKESNLDSHWNAEKNVTLENEKPSDQKVKVQTSQEAPAGFFSSFMNATKASLTRAATIVGSTKISTEHSAPMKGNLGTESEVGSSVPFL</sequence>
<reference evidence="2 3" key="1">
    <citation type="submission" date="2023-11" db="EMBL/GenBank/DDBJ databases">
        <title>Halocaridina rubra genome assembly.</title>
        <authorList>
            <person name="Smith C."/>
        </authorList>
    </citation>
    <scope>NUCLEOTIDE SEQUENCE [LARGE SCALE GENOMIC DNA]</scope>
    <source>
        <strain evidence="2">EP-1</strain>
        <tissue evidence="2">Whole</tissue>
    </source>
</reference>